<dbReference type="InterPro" id="IPR013611">
    <property type="entry name" value="Transp-assoc_OB_typ2"/>
</dbReference>
<comment type="caution">
    <text evidence="2">The sequence shown here is derived from an EMBL/GenBank/DDBJ whole genome shotgun (WGS) entry which is preliminary data.</text>
</comment>
<gene>
    <name evidence="2" type="ORF">P409_24235</name>
</gene>
<feature type="domain" description="Transport-associated OB type 2" evidence="1">
    <location>
        <begin position="1"/>
        <end position="67"/>
    </location>
</feature>
<dbReference type="InterPro" id="IPR008995">
    <property type="entry name" value="Mo/tungstate-bd_C_term_dom"/>
</dbReference>
<dbReference type="GO" id="GO:0043190">
    <property type="term" value="C:ATP-binding cassette (ABC) transporter complex"/>
    <property type="evidence" value="ECO:0007669"/>
    <property type="project" value="InterPro"/>
</dbReference>
<dbReference type="Proteomes" id="UP000029995">
    <property type="component" value="Unassembled WGS sequence"/>
</dbReference>
<dbReference type="InterPro" id="IPR012340">
    <property type="entry name" value="NA-bd_OB-fold"/>
</dbReference>
<feature type="non-terminal residue" evidence="2">
    <location>
        <position position="1"/>
    </location>
</feature>
<accession>A0A0A0D1T2</accession>
<dbReference type="EMBL" id="JANX01000403">
    <property type="protein sequence ID" value="KGM31955.1"/>
    <property type="molecule type" value="Genomic_DNA"/>
</dbReference>
<dbReference type="AlphaFoldDB" id="A0A0A0D1T2"/>
<evidence type="ECO:0000313" key="3">
    <source>
        <dbReference type="Proteomes" id="UP000029995"/>
    </source>
</evidence>
<dbReference type="Gene3D" id="2.40.50.140">
    <property type="entry name" value="Nucleic acid-binding proteins"/>
    <property type="match status" value="1"/>
</dbReference>
<dbReference type="Pfam" id="PF08402">
    <property type="entry name" value="TOBE_2"/>
    <property type="match status" value="1"/>
</dbReference>
<reference evidence="2 3" key="1">
    <citation type="submission" date="2014-01" db="EMBL/GenBank/DDBJ databases">
        <title>Genome sequence determination for a cystic fibrosis isolate, Inquilinus limosus.</title>
        <authorList>
            <person name="Pino M."/>
            <person name="Di Conza J."/>
            <person name="Gutkind G."/>
        </authorList>
    </citation>
    <scope>NUCLEOTIDE SEQUENCE [LARGE SCALE GENOMIC DNA]</scope>
    <source>
        <strain evidence="2 3">MP06</strain>
    </source>
</reference>
<evidence type="ECO:0000259" key="1">
    <source>
        <dbReference type="Pfam" id="PF08402"/>
    </source>
</evidence>
<evidence type="ECO:0000313" key="2">
    <source>
        <dbReference type="EMBL" id="KGM31955.1"/>
    </source>
</evidence>
<dbReference type="RefSeq" id="WP_034844682.1">
    <property type="nucleotide sequence ID" value="NZ_JANX01000403.1"/>
</dbReference>
<dbReference type="Gene3D" id="2.40.50.100">
    <property type="match status" value="1"/>
</dbReference>
<sequence>HLRLGAAGPGEASVTAPVELAEISGSETYVHFHFGGRPWVAQQPGVHKHSLGEPVTVAVDPARIYVFDPAGRLAAAPARTR</sequence>
<dbReference type="GO" id="GO:0022857">
    <property type="term" value="F:transmembrane transporter activity"/>
    <property type="evidence" value="ECO:0007669"/>
    <property type="project" value="InterPro"/>
</dbReference>
<dbReference type="SUPFAM" id="SSF50331">
    <property type="entry name" value="MOP-like"/>
    <property type="match status" value="1"/>
</dbReference>
<organism evidence="2 3">
    <name type="scientific">Inquilinus limosus MP06</name>
    <dbReference type="NCBI Taxonomy" id="1398085"/>
    <lineage>
        <taxon>Bacteria</taxon>
        <taxon>Pseudomonadati</taxon>
        <taxon>Pseudomonadota</taxon>
        <taxon>Alphaproteobacteria</taxon>
        <taxon>Rhodospirillales</taxon>
        <taxon>Rhodospirillaceae</taxon>
        <taxon>Inquilinus</taxon>
    </lineage>
</organism>
<dbReference type="GO" id="GO:0005524">
    <property type="term" value="F:ATP binding"/>
    <property type="evidence" value="ECO:0007669"/>
    <property type="project" value="InterPro"/>
</dbReference>
<dbReference type="OrthoDB" id="102964at2"/>
<protein>
    <recommendedName>
        <fullName evidence="1">Transport-associated OB type 2 domain-containing protein</fullName>
    </recommendedName>
</protein>
<name>A0A0A0D1T2_9PROT</name>
<proteinExistence type="predicted"/>